<keyword evidence="6" id="KW-1185">Reference proteome</keyword>
<reference evidence="6" key="2">
    <citation type="journal article" date="2013" name="PLoS Genet.">
        <title>Comparative genome structure, secondary metabolite, and effector coding capacity across Cochliobolus pathogens.</title>
        <authorList>
            <person name="Condon B.J."/>
            <person name="Leng Y."/>
            <person name="Wu D."/>
            <person name="Bushley K.E."/>
            <person name="Ohm R.A."/>
            <person name="Otillar R."/>
            <person name="Martin J."/>
            <person name="Schackwitz W."/>
            <person name="Grimwood J."/>
            <person name="MohdZainudin N."/>
            <person name="Xue C."/>
            <person name="Wang R."/>
            <person name="Manning V.A."/>
            <person name="Dhillon B."/>
            <person name="Tu Z.J."/>
            <person name="Steffenson B.J."/>
            <person name="Salamov A."/>
            <person name="Sun H."/>
            <person name="Lowry S."/>
            <person name="LaButti K."/>
            <person name="Han J."/>
            <person name="Copeland A."/>
            <person name="Lindquist E."/>
            <person name="Barry K."/>
            <person name="Schmutz J."/>
            <person name="Baker S.E."/>
            <person name="Ciuffetti L.M."/>
            <person name="Grigoriev I.V."/>
            <person name="Zhong S."/>
            <person name="Turgeon B.G."/>
        </authorList>
    </citation>
    <scope>NUCLEOTIDE SEQUENCE [LARGE SCALE GENOMIC DNA]</scope>
    <source>
        <strain evidence="6">ND90Pr / ATCC 201652</strain>
    </source>
</reference>
<protein>
    <recommendedName>
        <fullName evidence="7">MmgE/PrpD family protein</fullName>
    </recommendedName>
</protein>
<accession>M2TJV6</accession>
<dbReference type="KEGG" id="bsc:COCSADRAFT_165999"/>
<dbReference type="Pfam" id="PF19305">
    <property type="entry name" value="MmgE_PrpD_C"/>
    <property type="match status" value="1"/>
</dbReference>
<evidence type="ECO:0008006" key="7">
    <source>
        <dbReference type="Google" id="ProtNLM"/>
    </source>
</evidence>
<dbReference type="Gene3D" id="1.10.4100.10">
    <property type="entry name" value="2-methylcitrate dehydratase PrpD"/>
    <property type="match status" value="1"/>
</dbReference>
<dbReference type="PANTHER" id="PTHR16943:SF8">
    <property type="entry name" value="2-METHYLCITRATE DEHYDRATASE"/>
    <property type="match status" value="1"/>
</dbReference>
<dbReference type="GeneID" id="19132424"/>
<dbReference type="GO" id="GO:0016829">
    <property type="term" value="F:lyase activity"/>
    <property type="evidence" value="ECO:0007669"/>
    <property type="project" value="InterPro"/>
</dbReference>
<dbReference type="RefSeq" id="XP_007694446.1">
    <property type="nucleotide sequence ID" value="XM_007696256.1"/>
</dbReference>
<feature type="transmembrane region" description="Helical" evidence="2">
    <location>
        <begin position="485"/>
        <end position="505"/>
    </location>
</feature>
<dbReference type="InterPro" id="IPR045337">
    <property type="entry name" value="MmgE_PrpD_C"/>
</dbReference>
<keyword evidence="2" id="KW-0812">Transmembrane</keyword>
<evidence type="ECO:0000259" key="4">
    <source>
        <dbReference type="Pfam" id="PF19305"/>
    </source>
</evidence>
<dbReference type="eggNOG" id="ENOG502QVEB">
    <property type="taxonomic scope" value="Eukaryota"/>
</dbReference>
<dbReference type="OMA" id="KFHASCR"/>
<proteinExistence type="inferred from homology"/>
<keyword evidence="2" id="KW-0472">Membrane</keyword>
<dbReference type="InterPro" id="IPR036148">
    <property type="entry name" value="MmgE/PrpD_sf"/>
</dbReference>
<dbReference type="AlphaFoldDB" id="M2TJV6"/>
<dbReference type="OrthoDB" id="10267976at2759"/>
<feature type="transmembrane region" description="Helical" evidence="2">
    <location>
        <begin position="432"/>
        <end position="454"/>
    </location>
</feature>
<evidence type="ECO:0000313" key="6">
    <source>
        <dbReference type="Proteomes" id="UP000016934"/>
    </source>
</evidence>
<dbReference type="Proteomes" id="UP000016934">
    <property type="component" value="Unassembled WGS sequence"/>
</dbReference>
<feature type="domain" description="MmgE/PrpD N-terminal" evidence="3">
    <location>
        <begin position="5"/>
        <end position="241"/>
    </location>
</feature>
<dbReference type="HOGENOM" id="CLU_026574_2_1_1"/>
<dbReference type="EMBL" id="KB445637">
    <property type="protein sequence ID" value="EMD68982.1"/>
    <property type="molecule type" value="Genomic_DNA"/>
</dbReference>
<feature type="domain" description="MmgE/PrpD C-terminal" evidence="4">
    <location>
        <begin position="242"/>
        <end position="400"/>
    </location>
</feature>
<dbReference type="PANTHER" id="PTHR16943">
    <property type="entry name" value="2-METHYLCITRATE DEHYDRATASE-RELATED"/>
    <property type="match status" value="1"/>
</dbReference>
<dbReference type="Pfam" id="PF03972">
    <property type="entry name" value="MmgE_PrpD_N"/>
    <property type="match status" value="1"/>
</dbReference>
<dbReference type="InterPro" id="IPR005656">
    <property type="entry name" value="MmgE_PrpD"/>
</dbReference>
<dbReference type="InterPro" id="IPR042183">
    <property type="entry name" value="MmgE/PrpD_sf_1"/>
</dbReference>
<gene>
    <name evidence="5" type="ORF">COCSADRAFT_165999</name>
</gene>
<sequence length="519" mass="55749">MATLQLASWATNLTYSSLASSVLVAANKSFFNWAGCAIGGFPFQAAPQIALNTTLSAFSGAPTSSILGANDSTSRVLGDAQTAALINGIASHVDDYDDTHLETIIHPAGPVASALLAVAEAHGPIMGHEFITAFVAVGLSVSPEHYDMGWHITSTTGSIGAAISVGKLLGLSTTHMQHTIGIAATQVVGMQVYFGSDTKSLHVGRAAQGGILAALLAKNGYTSSLEALEAKHGWLHNTFKPYPCGIVMHPTIDAAIYLRNEAILQSLSIEDIDTVQLRVNHEVLILTGKKEPQIGLEGKFSIYHAAALGLVYGKATPSQFTDSVVKDLAVIIVRNKVNATEDEGVSRSEAYVTLTFKDGTTLQRHIEHAKGSIQNPLTEEELKEKFIGQVSLTIGPDRAQDAYASFSNVQEMSDVAARRDYQVTLAIRLETWPLMILVLSHHASAAYIGAVYLQEILTNRINFEVILSMFMHCCIYSYLSSPLGFMFISLGYCFTAPILSSTLQLNQSTLMFHKSNNSI</sequence>
<dbReference type="InterPro" id="IPR045336">
    <property type="entry name" value="MmgE_PrpD_N"/>
</dbReference>
<evidence type="ECO:0000256" key="1">
    <source>
        <dbReference type="ARBA" id="ARBA00006174"/>
    </source>
</evidence>
<reference evidence="5 6" key="1">
    <citation type="journal article" date="2012" name="PLoS Pathog.">
        <title>Diverse lifestyles and strategies of plant pathogenesis encoded in the genomes of eighteen Dothideomycetes fungi.</title>
        <authorList>
            <person name="Ohm R.A."/>
            <person name="Feau N."/>
            <person name="Henrissat B."/>
            <person name="Schoch C.L."/>
            <person name="Horwitz B.A."/>
            <person name="Barry K.W."/>
            <person name="Condon B.J."/>
            <person name="Copeland A.C."/>
            <person name="Dhillon B."/>
            <person name="Glaser F."/>
            <person name="Hesse C.N."/>
            <person name="Kosti I."/>
            <person name="LaButti K."/>
            <person name="Lindquist E.A."/>
            <person name="Lucas S."/>
            <person name="Salamov A.A."/>
            <person name="Bradshaw R.E."/>
            <person name="Ciuffetti L."/>
            <person name="Hamelin R.C."/>
            <person name="Kema G.H.J."/>
            <person name="Lawrence C."/>
            <person name="Scott J.A."/>
            <person name="Spatafora J.W."/>
            <person name="Turgeon B.G."/>
            <person name="de Wit P.J.G.M."/>
            <person name="Zhong S."/>
            <person name="Goodwin S.B."/>
            <person name="Grigoriev I.V."/>
        </authorList>
    </citation>
    <scope>NUCLEOTIDE SEQUENCE [LARGE SCALE GENOMIC DNA]</scope>
    <source>
        <strain evidence="6">ND90Pr / ATCC 201652</strain>
    </source>
</reference>
<organism evidence="5 6">
    <name type="scientific">Cochliobolus sativus (strain ND90Pr / ATCC 201652)</name>
    <name type="common">Common root rot and spot blotch fungus</name>
    <name type="synonym">Bipolaris sorokiniana</name>
    <dbReference type="NCBI Taxonomy" id="665912"/>
    <lineage>
        <taxon>Eukaryota</taxon>
        <taxon>Fungi</taxon>
        <taxon>Dikarya</taxon>
        <taxon>Ascomycota</taxon>
        <taxon>Pezizomycotina</taxon>
        <taxon>Dothideomycetes</taxon>
        <taxon>Pleosporomycetidae</taxon>
        <taxon>Pleosporales</taxon>
        <taxon>Pleosporineae</taxon>
        <taxon>Pleosporaceae</taxon>
        <taxon>Bipolaris</taxon>
    </lineage>
</organism>
<evidence type="ECO:0000256" key="2">
    <source>
        <dbReference type="SAM" id="Phobius"/>
    </source>
</evidence>
<evidence type="ECO:0000259" key="3">
    <source>
        <dbReference type="Pfam" id="PF03972"/>
    </source>
</evidence>
<keyword evidence="2" id="KW-1133">Transmembrane helix</keyword>
<comment type="similarity">
    <text evidence="1">Belongs to the PrpD family.</text>
</comment>
<evidence type="ECO:0000313" key="5">
    <source>
        <dbReference type="EMBL" id="EMD68982.1"/>
    </source>
</evidence>
<dbReference type="SUPFAM" id="SSF103378">
    <property type="entry name" value="2-methylcitrate dehydratase PrpD"/>
    <property type="match status" value="1"/>
</dbReference>
<name>M2TJV6_COCSN</name>